<comment type="caution">
    <text evidence="12">The sequence shown here is derived from an EMBL/GenBank/DDBJ whole genome shotgun (WGS) entry which is preliminary data.</text>
</comment>
<dbReference type="GO" id="GO:0005886">
    <property type="term" value="C:plasma membrane"/>
    <property type="evidence" value="ECO:0007669"/>
    <property type="project" value="UniProtKB-SubCell"/>
</dbReference>
<dbReference type="GO" id="GO:0015628">
    <property type="term" value="P:protein secretion by the type II secretion system"/>
    <property type="evidence" value="ECO:0007669"/>
    <property type="project" value="InterPro"/>
</dbReference>
<dbReference type="PRINTS" id="PR00813">
    <property type="entry name" value="BCTERIALGSPG"/>
</dbReference>
<feature type="chain" id="PRO_5035534281" description="ComG operon protein 3" evidence="11">
    <location>
        <begin position="8"/>
        <end position="104"/>
    </location>
</feature>
<name>A0A841RKQ0_9BACI</name>
<keyword evidence="13" id="KW-1185">Reference proteome</keyword>
<dbReference type="InterPro" id="IPR045584">
    <property type="entry name" value="Pilin-like"/>
</dbReference>
<evidence type="ECO:0000256" key="3">
    <source>
        <dbReference type="ARBA" id="ARBA00022475"/>
    </source>
</evidence>
<dbReference type="SUPFAM" id="SSF54523">
    <property type="entry name" value="Pili subunits"/>
    <property type="match status" value="1"/>
</dbReference>
<dbReference type="GO" id="GO:0015627">
    <property type="term" value="C:type II protein secretion system complex"/>
    <property type="evidence" value="ECO:0007669"/>
    <property type="project" value="InterPro"/>
</dbReference>
<feature type="transmembrane region" description="Helical" evidence="10">
    <location>
        <begin position="7"/>
        <end position="28"/>
    </location>
</feature>
<evidence type="ECO:0000313" key="13">
    <source>
        <dbReference type="Proteomes" id="UP000572212"/>
    </source>
</evidence>
<comment type="subunit">
    <text evidence="10">Homodimer.</text>
</comment>
<keyword evidence="6 10" id="KW-1133">Transmembrane helix</keyword>
<keyword evidence="8 10" id="KW-0178">Competence</keyword>
<feature type="modified residue" description="N-methylphenylalanine" evidence="11">
    <location>
        <position position="8"/>
    </location>
</feature>
<dbReference type="InterPro" id="IPR016940">
    <property type="entry name" value="ComGC"/>
</dbReference>
<evidence type="ECO:0000313" key="12">
    <source>
        <dbReference type="EMBL" id="MBB6511775.1"/>
    </source>
</evidence>
<dbReference type="PIRSF" id="PIRSF029928">
    <property type="entry name" value="Late_competence_ComGC"/>
    <property type="match status" value="1"/>
</dbReference>
<evidence type="ECO:0000256" key="6">
    <source>
        <dbReference type="ARBA" id="ARBA00022989"/>
    </source>
</evidence>
<dbReference type="Proteomes" id="UP000572212">
    <property type="component" value="Unassembled WGS sequence"/>
</dbReference>
<evidence type="ECO:0000256" key="9">
    <source>
        <dbReference type="ARBA" id="ARBA00043982"/>
    </source>
</evidence>
<dbReference type="InterPro" id="IPR000983">
    <property type="entry name" value="Bac_GSPG_pilin"/>
</dbReference>
<keyword evidence="5 10" id="KW-0812">Transmembrane</keyword>
<evidence type="ECO:0000256" key="5">
    <source>
        <dbReference type="ARBA" id="ARBA00022692"/>
    </source>
</evidence>
<dbReference type="GO" id="GO:0030420">
    <property type="term" value="P:establishment of competence for transformation"/>
    <property type="evidence" value="ECO:0007669"/>
    <property type="project" value="UniProtKB-UniRule"/>
</dbReference>
<sequence>MINNDKGFTLIEMLIVLAVITILLVIMVPNLSSQNSEIQAKGCDALLSMVENQVLAYELDKGNKPQNLQLLVKEGYIKDLTCGNGAKQISIKSENPYELEIVDV</sequence>
<reference evidence="12 13" key="1">
    <citation type="submission" date="2020-08" db="EMBL/GenBank/DDBJ databases">
        <title>Genomic Encyclopedia of Type Strains, Phase IV (KMG-IV): sequencing the most valuable type-strain genomes for metagenomic binning, comparative biology and taxonomic classification.</title>
        <authorList>
            <person name="Goeker M."/>
        </authorList>
    </citation>
    <scope>NUCLEOTIDE SEQUENCE [LARGE SCALE GENOMIC DNA]</scope>
    <source>
        <strain evidence="12 13">DSM 11805</strain>
    </source>
</reference>
<evidence type="ECO:0000256" key="8">
    <source>
        <dbReference type="ARBA" id="ARBA00023287"/>
    </source>
</evidence>
<evidence type="ECO:0000256" key="7">
    <source>
        <dbReference type="ARBA" id="ARBA00023136"/>
    </source>
</evidence>
<comment type="similarity">
    <text evidence="9 10">Belongs to the ComGC family.</text>
</comment>
<keyword evidence="4 11" id="KW-0488">Methylation</keyword>
<dbReference type="GO" id="GO:0009986">
    <property type="term" value="C:cell surface"/>
    <property type="evidence" value="ECO:0007669"/>
    <property type="project" value="UniProtKB-SubCell"/>
</dbReference>
<dbReference type="Pfam" id="PF07963">
    <property type="entry name" value="N_methyl"/>
    <property type="match status" value="1"/>
</dbReference>
<dbReference type="Gene3D" id="3.30.700.10">
    <property type="entry name" value="Glycoprotein, Type 4 Pilin"/>
    <property type="match status" value="1"/>
</dbReference>
<evidence type="ECO:0000256" key="1">
    <source>
        <dbReference type="ARBA" id="ARBA00004162"/>
    </source>
</evidence>
<keyword evidence="10" id="KW-0813">Transport</keyword>
<evidence type="ECO:0000256" key="4">
    <source>
        <dbReference type="ARBA" id="ARBA00022481"/>
    </source>
</evidence>
<keyword evidence="7 10" id="KW-0472">Membrane</keyword>
<dbReference type="PROSITE" id="PS00409">
    <property type="entry name" value="PROKAR_NTER_METHYL"/>
    <property type="match status" value="1"/>
</dbReference>
<comment type="function">
    <text evidence="10">Required for transformation and DNA binding.</text>
</comment>
<feature type="propeptide" id="PRO_5035534282" evidence="11">
    <location>
        <begin position="1"/>
        <end position="7"/>
    </location>
</feature>
<gene>
    <name evidence="12" type="ORF">GGQ92_000542</name>
</gene>
<dbReference type="InterPro" id="IPR012902">
    <property type="entry name" value="N_methyl_site"/>
</dbReference>
<dbReference type="NCBIfam" id="TIGR02532">
    <property type="entry name" value="IV_pilin_GFxxxE"/>
    <property type="match status" value="1"/>
</dbReference>
<accession>A0A841RKQ0</accession>
<proteinExistence type="inferred from homology"/>
<dbReference type="AlphaFoldDB" id="A0A841RKQ0"/>
<organism evidence="12 13">
    <name type="scientific">Gracilibacillus halotolerans</name>
    <dbReference type="NCBI Taxonomy" id="74386"/>
    <lineage>
        <taxon>Bacteria</taxon>
        <taxon>Bacillati</taxon>
        <taxon>Bacillota</taxon>
        <taxon>Bacilli</taxon>
        <taxon>Bacillales</taxon>
        <taxon>Bacillaceae</taxon>
        <taxon>Gracilibacillus</taxon>
    </lineage>
</organism>
<dbReference type="EMBL" id="JACHON010000001">
    <property type="protein sequence ID" value="MBB6511775.1"/>
    <property type="molecule type" value="Genomic_DNA"/>
</dbReference>
<keyword evidence="3 10" id="KW-1003">Cell membrane</keyword>
<evidence type="ECO:0000256" key="2">
    <source>
        <dbReference type="ARBA" id="ARBA00004241"/>
    </source>
</evidence>
<dbReference type="NCBIfam" id="NF040999">
    <property type="entry name" value="pilin_ComGC"/>
    <property type="match status" value="1"/>
</dbReference>
<protein>
    <recommendedName>
        <fullName evidence="10">ComG operon protein 3</fullName>
    </recommendedName>
</protein>
<evidence type="ECO:0000256" key="10">
    <source>
        <dbReference type="PIRNR" id="PIRNR029928"/>
    </source>
</evidence>
<comment type="subcellular location">
    <subcellularLocation>
        <location evidence="1">Cell membrane</location>
        <topology evidence="1">Single-pass membrane protein</topology>
    </subcellularLocation>
    <subcellularLocation>
        <location evidence="2">Cell surface</location>
    </subcellularLocation>
</comment>
<evidence type="ECO:0000256" key="11">
    <source>
        <dbReference type="PIRSR" id="PIRSR029928-50"/>
    </source>
</evidence>